<reference evidence="2 3" key="1">
    <citation type="submission" date="2009-04" db="EMBL/GenBank/DDBJ databases">
        <authorList>
            <person name="Qin X."/>
            <person name="Bachman B."/>
            <person name="Battles P."/>
            <person name="Bell A."/>
            <person name="Bess C."/>
            <person name="Bickham C."/>
            <person name="Chaboub L."/>
            <person name="Chen D."/>
            <person name="Coyle M."/>
            <person name="Deiros D.R."/>
            <person name="Dinh H."/>
            <person name="Forbes L."/>
            <person name="Fowler G."/>
            <person name="Francisco L."/>
            <person name="Fu Q."/>
            <person name="Gubbala S."/>
            <person name="Hale W."/>
            <person name="Han Y."/>
            <person name="Hemphill L."/>
            <person name="Highlander S.K."/>
            <person name="Hirani K."/>
            <person name="Hogues M."/>
            <person name="Jackson L."/>
            <person name="Jakkamsetti A."/>
            <person name="Javaid M."/>
            <person name="Jiang H."/>
            <person name="Korchina V."/>
            <person name="Kovar C."/>
            <person name="Lara F."/>
            <person name="Lee S."/>
            <person name="Mata R."/>
            <person name="Mathew T."/>
            <person name="Moen C."/>
            <person name="Morales K."/>
            <person name="Munidasa M."/>
            <person name="Nazareth L."/>
            <person name="Ngo R."/>
            <person name="Nguyen L."/>
            <person name="Okwuonu G."/>
            <person name="Ongeri F."/>
            <person name="Patil S."/>
            <person name="Petrosino J."/>
            <person name="Pham C."/>
            <person name="Pham P."/>
            <person name="Pu L.-L."/>
            <person name="Puazo M."/>
            <person name="Raj R."/>
            <person name="Reid J."/>
            <person name="Rouhana J."/>
            <person name="Saada N."/>
            <person name="Shang Y."/>
            <person name="Simmons D."/>
            <person name="Thornton R."/>
            <person name="Warren J."/>
            <person name="Weissenberger G."/>
            <person name="Zhang J."/>
            <person name="Zhang L."/>
            <person name="Zhou C."/>
            <person name="Zhu D."/>
            <person name="Muzny D."/>
            <person name="Worley K."/>
            <person name="Gibbs R."/>
        </authorList>
    </citation>
    <scope>NUCLEOTIDE SEQUENCE [LARGE SCALE GENOMIC DNA]</scope>
    <source>
        <strain evidence="2 3">F0268</strain>
    </source>
</reference>
<dbReference type="EMBL" id="ACKX01000202">
    <property type="protein sequence ID" value="EEJ50615.1"/>
    <property type="molecule type" value="Genomic_DNA"/>
</dbReference>
<proteinExistence type="predicted"/>
<protein>
    <recommendedName>
        <fullName evidence="1">DNA primase/helicase Gp4 N-terminal Bacteriophage T7-like domain-containing protein</fullName>
    </recommendedName>
</protein>
<feature type="domain" description="DNA primase/helicase Gp4 N-terminal Bacteriophage T7-like" evidence="1">
    <location>
        <begin position="27"/>
        <end position="59"/>
    </location>
</feature>
<dbReference type="GO" id="GO:0008270">
    <property type="term" value="F:zinc ion binding"/>
    <property type="evidence" value="ECO:0007669"/>
    <property type="project" value="InterPro"/>
</dbReference>
<dbReference type="Proteomes" id="UP000004121">
    <property type="component" value="Unassembled WGS sequence"/>
</dbReference>
<accession>C2L044</accession>
<comment type="caution">
    <text evidence="2">The sequence shown here is derived from an EMBL/GenBank/DDBJ whole genome shotgun (WGS) entry which is preliminary data.</text>
</comment>
<name>C2L044_9FIRM</name>
<dbReference type="AlphaFoldDB" id="C2L044"/>
<dbReference type="InParanoid" id="C2L044"/>
<evidence type="ECO:0000313" key="3">
    <source>
        <dbReference type="Proteomes" id="UP000004121"/>
    </source>
</evidence>
<evidence type="ECO:0000313" key="2">
    <source>
        <dbReference type="EMBL" id="EEJ50615.1"/>
    </source>
</evidence>
<organism evidence="2 3">
    <name type="scientific">Oribacterium sinus F0268</name>
    <dbReference type="NCBI Taxonomy" id="585501"/>
    <lineage>
        <taxon>Bacteria</taxon>
        <taxon>Bacillati</taxon>
        <taxon>Bacillota</taxon>
        <taxon>Clostridia</taxon>
        <taxon>Lachnospirales</taxon>
        <taxon>Lachnospiraceae</taxon>
        <taxon>Oribacterium</taxon>
    </lineage>
</organism>
<dbReference type="GO" id="GO:0004386">
    <property type="term" value="F:helicase activity"/>
    <property type="evidence" value="ECO:0007669"/>
    <property type="project" value="InterPro"/>
</dbReference>
<gene>
    <name evidence="2" type="ORF">HMPREF6123_2113</name>
</gene>
<evidence type="ECO:0000259" key="1">
    <source>
        <dbReference type="Pfam" id="PF08273"/>
    </source>
</evidence>
<sequence>MMNIYQELNMANRDEAVIFLKSLICEKPQPCPICGGKLDFLHKKAKKSNCDWICKECGKRYDTIKILDRINE</sequence>
<dbReference type="RefSeq" id="WP_007157259.1">
    <property type="nucleotide sequence ID" value="NZ_GG668534.1"/>
</dbReference>
<keyword evidence="3" id="KW-1185">Reference proteome</keyword>
<dbReference type="HOGENOM" id="CLU_2804795_0_0_9"/>
<dbReference type="Pfam" id="PF08273">
    <property type="entry name" value="Zn_Ribbon_Prim"/>
    <property type="match status" value="1"/>
</dbReference>
<dbReference type="InterPro" id="IPR013237">
    <property type="entry name" value="Phage_T7_Gp4_N"/>
</dbReference>